<evidence type="ECO:0000259" key="11">
    <source>
        <dbReference type="PROSITE" id="PS51643"/>
    </source>
</evidence>
<dbReference type="Gene3D" id="1.10.3210.30">
    <property type="match status" value="1"/>
</dbReference>
<evidence type="ECO:0000313" key="12">
    <source>
        <dbReference type="EMBL" id="PCS07419.1"/>
    </source>
</evidence>
<keyword evidence="4" id="KW-0479">Metal-binding</keyword>
<evidence type="ECO:0000259" key="10">
    <source>
        <dbReference type="PROSITE" id="PS51192"/>
    </source>
</evidence>
<dbReference type="InterPro" id="IPR014001">
    <property type="entry name" value="Helicase_ATP-bd"/>
</dbReference>
<evidence type="ECO:0000256" key="8">
    <source>
        <dbReference type="ARBA" id="ARBA00022840"/>
    </source>
</evidence>
<accession>A0A2A5S1T6</accession>
<sequence>MNNFWAKKIEKDGRLFWLPLNQHLEDTANVIGLLWEHWLSQGQKNLIIKDVGDDENAKRFTQLLGYYHDIGKATPAFQTKKSYYQSDELDLSLIEKLEKDEFSDISLLNLTHPNRSLHALAGQALLESYGVNQSLSSIVGGHHGKPVDDASSVVMQLKSYRANYFQEERENQPVHQKWKKYQKEIFDTGLTKFEFNDVNELPEISQSSCIILSGLLIMADWIASNESYFPLINLEDDGLDIDQETRLMNGFTSWFKTFLWEPESILDVSTTYQKRFSFSPREVQEKLASAISSSKKPGIFIVEAPMGVGKTEAALVAVEQLSAKTGRSGMFFGLPTQATSNGVFSRVKSWLDSITNDTRQNQSLKLLHGKAALNDESSNIPRATGIDIDEEIDGSVVANDWFQGRKTGILDDFIVGTIDQFLLSALKQKHLALRHLGLSKKVVIIDEVHAYDAYMGQYLYQALRWMGVYGVPVIILSATLPGKRREELIKNYILGSGKKWRDTIKPDNLTTQETYPLITYNDDGVVKQVSDFEKKENKYVTVHRLEDESLLTVLLTSLSDGGVAGIIVNTVKRAQKLYQLISKKIGDKNVELLHSSFIATHRIKKEKQLMAEVGKGGTRPIKKVIIGTQVIEQSLDIDFDILFSDLAPMDLLIQRIGRLHRHDIHRPHKLQKPHIYVLGTSEDYEFEDGAKAVYGEFLLIRTQYFLPNKISIPLDISTLVQQVYKEDDLVLGEVYQRAKEKQRKLLLKKECQANTYRLENPNTRSQKNMIGWLKDSTVHNTEEYGSAQVRDGADSIEVIVVKKQLNGISLIHEDVSLDISAKAKQIARETLRLPLALSAKWTIEDTIKELEKYNMKYLASWQEEPWLKGTLAIVLDDNKQFTLNGFLLTYDEQLGLMYEKGGKNG</sequence>
<evidence type="ECO:0000256" key="4">
    <source>
        <dbReference type="ARBA" id="ARBA00022723"/>
    </source>
</evidence>
<evidence type="ECO:0000256" key="5">
    <source>
        <dbReference type="ARBA" id="ARBA00022741"/>
    </source>
</evidence>
<dbReference type="GO" id="GO:0005524">
    <property type="term" value="F:ATP binding"/>
    <property type="evidence" value="ECO:0007669"/>
    <property type="project" value="UniProtKB-KW"/>
</dbReference>
<dbReference type="NCBIfam" id="TIGR01587">
    <property type="entry name" value="cas3_core"/>
    <property type="match status" value="1"/>
</dbReference>
<evidence type="ECO:0000256" key="1">
    <source>
        <dbReference type="ARBA" id="ARBA00006847"/>
    </source>
</evidence>
<comment type="caution">
    <text evidence="12">The sequence shown here is derived from an EMBL/GenBank/DDBJ whole genome shotgun (WGS) entry which is preliminary data.</text>
</comment>
<evidence type="ECO:0000256" key="6">
    <source>
        <dbReference type="ARBA" id="ARBA00022801"/>
    </source>
</evidence>
<dbReference type="PANTHER" id="PTHR47963">
    <property type="entry name" value="DEAD-BOX ATP-DEPENDENT RNA HELICASE 47, MITOCHONDRIAL"/>
    <property type="match status" value="1"/>
</dbReference>
<dbReference type="GO" id="GO:0016787">
    <property type="term" value="F:hydrolase activity"/>
    <property type="evidence" value="ECO:0007669"/>
    <property type="project" value="UniProtKB-KW"/>
</dbReference>
<dbReference type="STRING" id="1348632.GCA_001591745_00448"/>
<dbReference type="SUPFAM" id="SSF52540">
    <property type="entry name" value="P-loop containing nucleoside triphosphate hydrolases"/>
    <property type="match status" value="1"/>
</dbReference>
<dbReference type="InterPro" id="IPR006483">
    <property type="entry name" value="CRISPR-assoc_Cas3_HD"/>
</dbReference>
<dbReference type="InterPro" id="IPR027417">
    <property type="entry name" value="P-loop_NTPase"/>
</dbReference>
<name>A0A2A5S1T6_9LACT</name>
<dbReference type="Pfam" id="PF18019">
    <property type="entry name" value="Cas3_HD"/>
    <property type="match status" value="1"/>
</dbReference>
<dbReference type="InterPro" id="IPR011545">
    <property type="entry name" value="DEAD/DEAH_box_helicase_dom"/>
</dbReference>
<reference evidence="12 13" key="1">
    <citation type="submission" date="2014-12" db="EMBL/GenBank/DDBJ databases">
        <title>Draft genome sequences of 10 type strains of Lactococcus.</title>
        <authorList>
            <person name="Sun Z."/>
            <person name="Zhong Z."/>
            <person name="Liu W."/>
            <person name="Zhang W."/>
            <person name="Zhang H."/>
        </authorList>
    </citation>
    <scope>NUCLEOTIDE SEQUENCE [LARGE SCALE GENOMIC DNA]</scope>
    <source>
        <strain evidence="12 13">DSM 20686</strain>
    </source>
</reference>
<comment type="similarity">
    <text evidence="2">In the central section; belongs to the CRISPR-associated helicase Cas3 family.</text>
</comment>
<keyword evidence="7" id="KW-0347">Helicase</keyword>
<dbReference type="GO" id="GO:0003723">
    <property type="term" value="F:RNA binding"/>
    <property type="evidence" value="ECO:0007669"/>
    <property type="project" value="TreeGrafter"/>
</dbReference>
<dbReference type="InterPro" id="IPR050547">
    <property type="entry name" value="DEAD_box_RNA_helicases"/>
</dbReference>
<dbReference type="Pfam" id="PF22590">
    <property type="entry name" value="Cas3-like_C_2"/>
    <property type="match status" value="1"/>
</dbReference>
<dbReference type="Pfam" id="PF18395">
    <property type="entry name" value="Cas3_C"/>
    <property type="match status" value="1"/>
</dbReference>
<dbReference type="SMART" id="SM00490">
    <property type="entry name" value="HELICc"/>
    <property type="match status" value="1"/>
</dbReference>
<dbReference type="OrthoDB" id="9810236at2"/>
<gene>
    <name evidence="12" type="ORF">RU87_GL001055</name>
</gene>
<dbReference type="InterPro" id="IPR038257">
    <property type="entry name" value="CRISPR-assoc_Cas3_HD_sf"/>
</dbReference>
<comment type="similarity">
    <text evidence="1">In the N-terminal section; belongs to the CRISPR-associated nuclease Cas3-HD family.</text>
</comment>
<keyword evidence="9" id="KW-0051">Antiviral defense</keyword>
<dbReference type="Pfam" id="PF00270">
    <property type="entry name" value="DEAD"/>
    <property type="match status" value="1"/>
</dbReference>
<dbReference type="NCBIfam" id="TIGR01596">
    <property type="entry name" value="cas3_HD"/>
    <property type="match status" value="1"/>
</dbReference>
<dbReference type="Gene3D" id="3.40.50.300">
    <property type="entry name" value="P-loop containing nucleotide triphosphate hydrolases"/>
    <property type="match status" value="2"/>
</dbReference>
<dbReference type="GO" id="GO:0003724">
    <property type="term" value="F:RNA helicase activity"/>
    <property type="evidence" value="ECO:0007669"/>
    <property type="project" value="TreeGrafter"/>
</dbReference>
<evidence type="ECO:0000256" key="9">
    <source>
        <dbReference type="ARBA" id="ARBA00023118"/>
    </source>
</evidence>
<dbReference type="CDD" id="cd17930">
    <property type="entry name" value="DEXHc_cas3"/>
    <property type="match status" value="1"/>
</dbReference>
<dbReference type="RefSeq" id="WP_068160803.1">
    <property type="nucleotide sequence ID" value="NZ_JXJX01000004.1"/>
</dbReference>
<protein>
    <recommendedName>
        <fullName evidence="14">CRISPR-associated helicase Cas3</fullName>
    </recommendedName>
</protein>
<evidence type="ECO:0000256" key="7">
    <source>
        <dbReference type="ARBA" id="ARBA00022806"/>
    </source>
</evidence>
<dbReference type="GO" id="GO:0051607">
    <property type="term" value="P:defense response to virus"/>
    <property type="evidence" value="ECO:0007669"/>
    <property type="project" value="UniProtKB-KW"/>
</dbReference>
<keyword evidence="6" id="KW-0378">Hydrolase</keyword>
<dbReference type="SMART" id="SM00487">
    <property type="entry name" value="DEXDc"/>
    <property type="match status" value="1"/>
</dbReference>
<dbReference type="Proteomes" id="UP000242246">
    <property type="component" value="Unassembled WGS sequence"/>
</dbReference>
<evidence type="ECO:0000313" key="13">
    <source>
        <dbReference type="Proteomes" id="UP000242246"/>
    </source>
</evidence>
<dbReference type="PANTHER" id="PTHR47963:SF9">
    <property type="entry name" value="CRISPR-ASSOCIATED ENDONUCLEASE_HELICASE CAS3"/>
    <property type="match status" value="1"/>
</dbReference>
<dbReference type="InterPro" id="IPR006474">
    <property type="entry name" value="Helicase_Cas3_CRISPR-ass_core"/>
</dbReference>
<evidence type="ECO:0000256" key="3">
    <source>
        <dbReference type="ARBA" id="ARBA00022722"/>
    </source>
</evidence>
<dbReference type="AlphaFoldDB" id="A0A2A5S1T6"/>
<keyword evidence="13" id="KW-1185">Reference proteome</keyword>
<dbReference type="InterPro" id="IPR041372">
    <property type="entry name" value="Cas3_C"/>
</dbReference>
<dbReference type="PROSITE" id="PS51192">
    <property type="entry name" value="HELICASE_ATP_BIND_1"/>
    <property type="match status" value="1"/>
</dbReference>
<organism evidence="12 13">
    <name type="scientific">Pseudolactococcus plantarum</name>
    <dbReference type="NCBI Taxonomy" id="1365"/>
    <lineage>
        <taxon>Bacteria</taxon>
        <taxon>Bacillati</taxon>
        <taxon>Bacillota</taxon>
        <taxon>Bacilli</taxon>
        <taxon>Lactobacillales</taxon>
        <taxon>Streptococcaceae</taxon>
        <taxon>Pseudolactococcus</taxon>
    </lineage>
</organism>
<dbReference type="PROSITE" id="PS51643">
    <property type="entry name" value="HD_CAS3"/>
    <property type="match status" value="1"/>
</dbReference>
<dbReference type="EMBL" id="JXJX01000004">
    <property type="protein sequence ID" value="PCS07419.1"/>
    <property type="molecule type" value="Genomic_DNA"/>
</dbReference>
<dbReference type="CDD" id="cd09641">
    <property type="entry name" value="Cas3''_I"/>
    <property type="match status" value="1"/>
</dbReference>
<dbReference type="InterPro" id="IPR054712">
    <property type="entry name" value="Cas3-like_dom"/>
</dbReference>
<dbReference type="GO" id="GO:0046872">
    <property type="term" value="F:metal ion binding"/>
    <property type="evidence" value="ECO:0007669"/>
    <property type="project" value="UniProtKB-KW"/>
</dbReference>
<dbReference type="GO" id="GO:0004518">
    <property type="term" value="F:nuclease activity"/>
    <property type="evidence" value="ECO:0007669"/>
    <property type="project" value="UniProtKB-KW"/>
</dbReference>
<feature type="domain" description="HD Cas3-type" evidence="11">
    <location>
        <begin position="13"/>
        <end position="222"/>
    </location>
</feature>
<keyword evidence="3" id="KW-0540">Nuclease</keyword>
<feature type="domain" description="Helicase ATP-binding" evidence="10">
    <location>
        <begin position="291"/>
        <end position="498"/>
    </location>
</feature>
<keyword evidence="8" id="KW-0067">ATP-binding</keyword>
<keyword evidence="5" id="KW-0547">Nucleotide-binding</keyword>
<evidence type="ECO:0008006" key="14">
    <source>
        <dbReference type="Google" id="ProtNLM"/>
    </source>
</evidence>
<evidence type="ECO:0000256" key="2">
    <source>
        <dbReference type="ARBA" id="ARBA00009046"/>
    </source>
</evidence>
<proteinExistence type="inferred from homology"/>
<dbReference type="InterPro" id="IPR001650">
    <property type="entry name" value="Helicase_C-like"/>
</dbReference>